<accession>A0A1J1IEW0</accession>
<reference evidence="1 2" key="1">
    <citation type="submission" date="2015-04" db="EMBL/GenBank/DDBJ databases">
        <authorList>
            <person name="Syromyatnikov M.Y."/>
            <person name="Popov V.N."/>
        </authorList>
    </citation>
    <scope>NUCLEOTIDE SEQUENCE [LARGE SCALE GENOMIC DNA]</scope>
</reference>
<evidence type="ECO:0000313" key="1">
    <source>
        <dbReference type="EMBL" id="CRK96977.1"/>
    </source>
</evidence>
<name>A0A1J1IEW0_9DIPT</name>
<dbReference type="Proteomes" id="UP000183832">
    <property type="component" value="Unassembled WGS sequence"/>
</dbReference>
<keyword evidence="2" id="KW-1185">Reference proteome</keyword>
<dbReference type="EMBL" id="CVRI01000045">
    <property type="protein sequence ID" value="CRK96977.1"/>
    <property type="molecule type" value="Genomic_DNA"/>
</dbReference>
<evidence type="ECO:0000313" key="2">
    <source>
        <dbReference type="Proteomes" id="UP000183832"/>
    </source>
</evidence>
<gene>
    <name evidence="1" type="ORF">CLUMA_CG010406</name>
</gene>
<sequence>MPDIAEAILFSFLAPEISFWSRGGNGCFSNGNEESKQELLESFISFLIPFMLNIQSKIFKHFINTNPLKVIKSRVISECFKV</sequence>
<dbReference type="AlphaFoldDB" id="A0A1J1IEW0"/>
<proteinExistence type="predicted"/>
<protein>
    <submittedName>
        <fullName evidence="1">CLUMA_CG010406, isoform A</fullName>
    </submittedName>
</protein>
<organism evidence="1 2">
    <name type="scientific">Clunio marinus</name>
    <dbReference type="NCBI Taxonomy" id="568069"/>
    <lineage>
        <taxon>Eukaryota</taxon>
        <taxon>Metazoa</taxon>
        <taxon>Ecdysozoa</taxon>
        <taxon>Arthropoda</taxon>
        <taxon>Hexapoda</taxon>
        <taxon>Insecta</taxon>
        <taxon>Pterygota</taxon>
        <taxon>Neoptera</taxon>
        <taxon>Endopterygota</taxon>
        <taxon>Diptera</taxon>
        <taxon>Nematocera</taxon>
        <taxon>Chironomoidea</taxon>
        <taxon>Chironomidae</taxon>
        <taxon>Clunio</taxon>
    </lineage>
</organism>